<gene>
    <name evidence="2" type="ORF">AgaP_AGAP011543</name>
</gene>
<feature type="non-terminal residue" evidence="2">
    <location>
        <position position="1"/>
    </location>
</feature>
<keyword evidence="1" id="KW-0472">Membrane</keyword>
<sequence>FRKKTLKLTHLTARSHQSTKTDPVPVTVWLAGRVLSRTFASSRLNALHRPRRRAQQATTNPATAVLYSLLTVVYIIVGTASCGTDFRHALVHLKGKQFEETNNKFKPFLCELWKYARGYGKHVKECVLKC</sequence>
<reference evidence="2" key="3">
    <citation type="journal article" date="2004" name="Trends Parasitol.">
        <title>The Anopheles gambiae genome: an update.</title>
        <authorList>
            <person name="Mongin E."/>
            <person name="Louis C."/>
            <person name="Holt R.A."/>
            <person name="Birney E."/>
            <person name="Collins F.H."/>
        </authorList>
    </citation>
    <scope>NUCLEOTIDE SEQUENCE</scope>
    <source>
        <strain evidence="2">PEST</strain>
    </source>
</reference>
<comment type="caution">
    <text evidence="2">The sequence shown here is derived from an EMBL/GenBank/DDBJ whole genome shotgun (WGS) entry which is preliminary data.</text>
</comment>
<keyword evidence="1" id="KW-0812">Transmembrane</keyword>
<dbReference type="PaxDb" id="7165-AGAP011543-PB"/>
<dbReference type="EMBL" id="AAAB01008834">
    <property type="protein sequence ID" value="EAA05717.1"/>
    <property type="molecule type" value="Genomic_DNA"/>
</dbReference>
<protein>
    <submittedName>
        <fullName evidence="2">AGAP011543-PB</fullName>
    </submittedName>
</protein>
<dbReference type="AlphaFoldDB" id="Q7QGH4"/>
<reference evidence="2" key="2">
    <citation type="submission" date="2002-03" db="EMBL/GenBank/DDBJ databases">
        <authorList>
            <consortium name="The Anopheles Genome Sequencing Consortium"/>
        </authorList>
    </citation>
    <scope>NUCLEOTIDE SEQUENCE</scope>
    <source>
        <strain evidence="2">PEST</strain>
    </source>
</reference>
<dbReference type="HOGENOM" id="CLU_1943316_0_0_1"/>
<name>Q7QGH4_ANOGA</name>
<reference evidence="2" key="1">
    <citation type="journal article" date="2002" name="Science">
        <title>The genome sequence of the malaria mosquito Anopheles gambiae.</title>
        <authorList>
            <person name="Holt R.A."/>
            <person name="Subramanian G.M."/>
            <person name="Halpern A."/>
            <person name="Sutton G.G."/>
            <person name="Charlab R."/>
            <person name="Nusskern D.R."/>
            <person name="Wincker P."/>
            <person name="Clark A.G."/>
            <person name="Ribeiro J.M."/>
            <person name="Wides R."/>
            <person name="Salzberg S.L."/>
            <person name="Loftus B."/>
            <person name="Yandell M."/>
            <person name="Majoros W.H."/>
            <person name="Rusch D.B."/>
            <person name="Lai Z."/>
            <person name="Kraft C.L."/>
            <person name="Abril J.F."/>
            <person name="Anthouard V."/>
            <person name="Arensburger P."/>
            <person name="Atkinson P.W."/>
            <person name="Baden H."/>
            <person name="de Berardinis V."/>
            <person name="Baldwin D."/>
            <person name="Benes V."/>
            <person name="Biedler J."/>
            <person name="Blass C."/>
            <person name="Bolanos R."/>
            <person name="Boscus D."/>
            <person name="Barnstead M."/>
            <person name="Cai S."/>
            <person name="Center A."/>
            <person name="Chaturverdi K."/>
            <person name="Christophides G.K."/>
            <person name="Chrystal M.A."/>
            <person name="Clamp M."/>
            <person name="Cravchik A."/>
            <person name="Curwen V."/>
            <person name="Dana A."/>
            <person name="Delcher A."/>
            <person name="Dew I."/>
            <person name="Evans C.A."/>
            <person name="Flanigan M."/>
            <person name="Grundschober-Freimoser A."/>
            <person name="Friedli L."/>
            <person name="Gu Z."/>
            <person name="Guan P."/>
            <person name="Guigo R."/>
            <person name="Hillenmeyer M.E."/>
            <person name="Hladun S.L."/>
            <person name="Hogan J.R."/>
            <person name="Hong Y.S."/>
            <person name="Hoover J."/>
            <person name="Jaillon O."/>
            <person name="Ke Z."/>
            <person name="Kodira C."/>
            <person name="Kokoza E."/>
            <person name="Koutsos A."/>
            <person name="Letunic I."/>
            <person name="Levitsky A."/>
            <person name="Liang Y."/>
            <person name="Lin J.J."/>
            <person name="Lobo N.F."/>
            <person name="Lopez J.R."/>
            <person name="Malek J.A."/>
            <person name="McIntosh T.C."/>
            <person name="Meister S."/>
            <person name="Miller J."/>
            <person name="Mobarry C."/>
            <person name="Mongin E."/>
            <person name="Murphy S.D."/>
            <person name="O'Brochta D.A."/>
            <person name="Pfannkoch C."/>
            <person name="Qi R."/>
            <person name="Regier M.A."/>
            <person name="Remington K."/>
            <person name="Shao H."/>
            <person name="Sharakhova M.V."/>
            <person name="Sitter C.D."/>
            <person name="Shetty J."/>
            <person name="Smith T.J."/>
            <person name="Strong R."/>
            <person name="Sun J."/>
            <person name="Thomasova D."/>
            <person name="Ton L.Q."/>
            <person name="Topalis P."/>
            <person name="Tu Z."/>
            <person name="Unger M.F."/>
            <person name="Walenz B."/>
            <person name="Wang A."/>
            <person name="Wang J."/>
            <person name="Wang M."/>
            <person name="Wang X."/>
            <person name="Woodford K.J."/>
            <person name="Wortman J.R."/>
            <person name="Wu M."/>
            <person name="Yao A."/>
            <person name="Zdobnov E.M."/>
            <person name="Zhang H."/>
            <person name="Zhao Q."/>
            <person name="Zhao S."/>
            <person name="Zhu S.C."/>
            <person name="Zhimulev I."/>
            <person name="Coluzzi M."/>
            <person name="della Torre A."/>
            <person name="Roth C.W."/>
            <person name="Louis C."/>
            <person name="Kalush F."/>
            <person name="Mural R.J."/>
            <person name="Myers E.W."/>
            <person name="Adams M.D."/>
            <person name="Smith H.O."/>
            <person name="Broder S."/>
            <person name="Gardner M.J."/>
            <person name="Fraser C.M."/>
            <person name="Birney E."/>
            <person name="Bork P."/>
            <person name="Brey P.T."/>
            <person name="Venter J.C."/>
            <person name="Weissenbach J."/>
            <person name="Kafatos F.C."/>
            <person name="Collins F.H."/>
            <person name="Hoffman S.L."/>
        </authorList>
    </citation>
    <scope>NUCLEOTIDE SEQUENCE [LARGE SCALE GENOMIC DNA]</scope>
    <source>
        <strain evidence="2">PEST</strain>
    </source>
</reference>
<evidence type="ECO:0000313" key="2">
    <source>
        <dbReference type="EMBL" id="EAA05717.1"/>
    </source>
</evidence>
<reference evidence="2" key="4">
    <citation type="journal article" date="2007" name="Genome Biol.">
        <title>Update of the Anopheles gambiae PEST genome assembly.</title>
        <authorList>
            <person name="Sharakhova M.V."/>
            <person name="Hammond M.P."/>
            <person name="Lobo N.F."/>
            <person name="Krzywinski J."/>
            <person name="Unger M.F."/>
            <person name="Hillenmeyer M.E."/>
            <person name="Bruggner R.V."/>
            <person name="Birney E."/>
            <person name="Collins F.H."/>
        </authorList>
    </citation>
    <scope>NUCLEOTIDE SEQUENCE</scope>
    <source>
        <strain evidence="2">PEST</strain>
    </source>
</reference>
<accession>Q7QGH4</accession>
<keyword evidence="1" id="KW-1133">Transmembrane helix</keyword>
<feature type="transmembrane region" description="Helical" evidence="1">
    <location>
        <begin position="57"/>
        <end position="77"/>
    </location>
</feature>
<organism evidence="2">
    <name type="scientific">Anopheles gambiae</name>
    <name type="common">African malaria mosquito</name>
    <dbReference type="NCBI Taxonomy" id="7165"/>
    <lineage>
        <taxon>Eukaryota</taxon>
        <taxon>Metazoa</taxon>
        <taxon>Ecdysozoa</taxon>
        <taxon>Arthropoda</taxon>
        <taxon>Hexapoda</taxon>
        <taxon>Insecta</taxon>
        <taxon>Pterygota</taxon>
        <taxon>Neoptera</taxon>
        <taxon>Endopterygota</taxon>
        <taxon>Diptera</taxon>
        <taxon>Nematocera</taxon>
        <taxon>Culicoidea</taxon>
        <taxon>Culicidae</taxon>
        <taxon>Anophelinae</taxon>
        <taxon>Anopheles</taxon>
    </lineage>
</organism>
<evidence type="ECO:0000256" key="1">
    <source>
        <dbReference type="SAM" id="Phobius"/>
    </source>
</evidence>
<proteinExistence type="predicted"/>
<reference evidence="2" key="5">
    <citation type="submission" date="2011-05" db="EMBL/GenBank/DDBJ databases">
        <authorList>
            <consortium name="VectorBase"/>
        </authorList>
    </citation>
    <scope>NUCLEOTIDE SEQUENCE</scope>
    <source>
        <strain evidence="2">PEST</strain>
    </source>
</reference>